<organism evidence="13 14">
    <name type="scientific">Arcobacter suis CECT 7833</name>
    <dbReference type="NCBI Taxonomy" id="663365"/>
    <lineage>
        <taxon>Bacteria</taxon>
        <taxon>Pseudomonadati</taxon>
        <taxon>Campylobacterota</taxon>
        <taxon>Epsilonproteobacteria</taxon>
        <taxon>Campylobacterales</taxon>
        <taxon>Arcobacteraceae</taxon>
        <taxon>Arcobacter</taxon>
    </lineage>
</organism>
<dbReference type="NCBIfam" id="TIGR00229">
    <property type="entry name" value="sensory_box"/>
    <property type="match status" value="1"/>
</dbReference>
<dbReference type="PROSITE" id="PS50109">
    <property type="entry name" value="HIS_KIN"/>
    <property type="match status" value="1"/>
</dbReference>
<feature type="transmembrane region" description="Helical" evidence="9">
    <location>
        <begin position="6"/>
        <end position="23"/>
    </location>
</feature>
<dbReference type="Gene3D" id="3.30.450.20">
    <property type="entry name" value="PAS domain"/>
    <property type="match status" value="1"/>
</dbReference>
<evidence type="ECO:0000256" key="5">
    <source>
        <dbReference type="ARBA" id="ARBA00022741"/>
    </source>
</evidence>
<evidence type="ECO:0000259" key="12">
    <source>
        <dbReference type="PROSITE" id="PS50113"/>
    </source>
</evidence>
<dbReference type="SMART" id="SM00091">
    <property type="entry name" value="PAS"/>
    <property type="match status" value="1"/>
</dbReference>
<dbReference type="AlphaFoldDB" id="A0AAD0SSI9"/>
<dbReference type="KEGG" id="asui:ASUIS_1742"/>
<dbReference type="Gene3D" id="3.30.565.10">
    <property type="entry name" value="Histidine kinase-like ATPase, C-terminal domain"/>
    <property type="match status" value="1"/>
</dbReference>
<dbReference type="InterPro" id="IPR003594">
    <property type="entry name" value="HATPase_dom"/>
</dbReference>
<dbReference type="InterPro" id="IPR003661">
    <property type="entry name" value="HisK_dim/P_dom"/>
</dbReference>
<feature type="domain" description="PAS" evidence="11">
    <location>
        <begin position="257"/>
        <end position="302"/>
    </location>
</feature>
<evidence type="ECO:0000256" key="2">
    <source>
        <dbReference type="ARBA" id="ARBA00012438"/>
    </source>
</evidence>
<keyword evidence="7" id="KW-0067">ATP-binding</keyword>
<keyword evidence="9" id="KW-1133">Transmembrane helix</keyword>
<keyword evidence="3" id="KW-0597">Phosphoprotein</keyword>
<dbReference type="GO" id="GO:0000155">
    <property type="term" value="F:phosphorelay sensor kinase activity"/>
    <property type="evidence" value="ECO:0007669"/>
    <property type="project" value="InterPro"/>
</dbReference>
<evidence type="ECO:0000259" key="10">
    <source>
        <dbReference type="PROSITE" id="PS50109"/>
    </source>
</evidence>
<dbReference type="PROSITE" id="PS50113">
    <property type="entry name" value="PAC"/>
    <property type="match status" value="1"/>
</dbReference>
<evidence type="ECO:0000313" key="14">
    <source>
        <dbReference type="Proteomes" id="UP000263040"/>
    </source>
</evidence>
<feature type="domain" description="Histidine kinase" evidence="10">
    <location>
        <begin position="395"/>
        <end position="618"/>
    </location>
</feature>
<reference evidence="13 14" key="1">
    <citation type="submission" date="2018-08" db="EMBL/GenBank/DDBJ databases">
        <title>Complete genome of the Arcobacter suis type strain LMG 26152.</title>
        <authorList>
            <person name="Miller W.G."/>
            <person name="Yee E."/>
            <person name="Bono J.L."/>
        </authorList>
    </citation>
    <scope>NUCLEOTIDE SEQUENCE [LARGE SCALE GENOMIC DNA]</scope>
    <source>
        <strain evidence="13 14">CECT 7833</strain>
    </source>
</reference>
<dbReference type="InterPro" id="IPR001610">
    <property type="entry name" value="PAC"/>
</dbReference>
<dbReference type="InterPro" id="IPR035965">
    <property type="entry name" value="PAS-like_dom_sf"/>
</dbReference>
<protein>
    <recommendedName>
        <fullName evidence="2">histidine kinase</fullName>
        <ecNumber evidence="2">2.7.13.3</ecNumber>
    </recommendedName>
</protein>
<dbReference type="EC" id="2.7.13.3" evidence="2"/>
<dbReference type="PROSITE" id="PS50112">
    <property type="entry name" value="PAS"/>
    <property type="match status" value="1"/>
</dbReference>
<dbReference type="InterPro" id="IPR005467">
    <property type="entry name" value="His_kinase_dom"/>
</dbReference>
<dbReference type="Pfam" id="PF00512">
    <property type="entry name" value="HisKA"/>
    <property type="match status" value="1"/>
</dbReference>
<dbReference type="SMART" id="SM00388">
    <property type="entry name" value="HisKA"/>
    <property type="match status" value="1"/>
</dbReference>
<gene>
    <name evidence="13" type="ORF">ASUIS_1742</name>
</gene>
<evidence type="ECO:0000256" key="7">
    <source>
        <dbReference type="ARBA" id="ARBA00022840"/>
    </source>
</evidence>
<dbReference type="InterPro" id="IPR036890">
    <property type="entry name" value="HATPase_C_sf"/>
</dbReference>
<dbReference type="Pfam" id="PF13426">
    <property type="entry name" value="PAS_9"/>
    <property type="match status" value="1"/>
</dbReference>
<name>A0AAD0SSI9_9BACT</name>
<feature type="transmembrane region" description="Helical" evidence="9">
    <location>
        <begin position="229"/>
        <end position="249"/>
    </location>
</feature>
<dbReference type="Proteomes" id="UP000263040">
    <property type="component" value="Chromosome"/>
</dbReference>
<evidence type="ECO:0000259" key="11">
    <source>
        <dbReference type="PROSITE" id="PS50112"/>
    </source>
</evidence>
<evidence type="ECO:0000256" key="3">
    <source>
        <dbReference type="ARBA" id="ARBA00022553"/>
    </source>
</evidence>
<dbReference type="GO" id="GO:0005524">
    <property type="term" value="F:ATP binding"/>
    <property type="evidence" value="ECO:0007669"/>
    <property type="project" value="UniProtKB-KW"/>
</dbReference>
<sequence length="618" mass="72304">MKNLSLIVLIFLLIISALIFNLFDANKKIDNYFELNNQIIHISQLNTKLQEFSKNNLSSQNYKEIQIDINTIKNIFFNIENNKNYIQHKKTNFYKKILSIKILIEEEIEIIEKMNSFNIIFNNSIKNIQILKSKIDHNKFDKFYNIALTLNYQKSIDIFEIKNELNSIGFSNKQEEDFISNINVIFDYYTKKEDFQTQISNLNLFNEINTLHNIFEFYMQDIIKNIKKSMIIFIVLLSISILLFIYYAYSVLKNKMDLDKFKNALDISDNIIIITDEKHNIKYVNQGFEKTTGYTKEEVIGKKPSILNSGLLDKKFFDNLKSTINNGEKWNGEFINRNKFGKITYEKTSITPIKNQHNKIVEFLAIKLDITKEKEYQNILTQQSKMVSMGELLENIAHQWRQPLSIISSLSSSMLIQFQYANPSKEELQTSFEKIFETTQKLSNTIDDLKNFFDKNEEIVAFEIGTTIEKAINLFNIKLEFNEVQVEFEKINNCILEGKESEFIQVILNILNNSFDAFKHKNIKNKIIRINTNIEDNYLKIAISDNAGGTNSNILDKMFELYFTTKHKAIGTGIGLYMVYQIITYHLKGRVYAKNSCLITQEKEENKGISIIIEIPLN</sequence>
<dbReference type="InterPro" id="IPR000700">
    <property type="entry name" value="PAS-assoc_C"/>
</dbReference>
<keyword evidence="14" id="KW-1185">Reference proteome</keyword>
<dbReference type="SMART" id="SM00086">
    <property type="entry name" value="PAC"/>
    <property type="match status" value="1"/>
</dbReference>
<keyword evidence="9" id="KW-0812">Transmembrane</keyword>
<dbReference type="CDD" id="cd00130">
    <property type="entry name" value="PAS"/>
    <property type="match status" value="1"/>
</dbReference>
<keyword evidence="9" id="KW-0472">Membrane</keyword>
<keyword evidence="6 13" id="KW-0418">Kinase</keyword>
<feature type="domain" description="PAC" evidence="12">
    <location>
        <begin position="328"/>
        <end position="382"/>
    </location>
</feature>
<dbReference type="Gene3D" id="1.10.287.130">
    <property type="match status" value="1"/>
</dbReference>
<keyword evidence="5" id="KW-0547">Nucleotide-binding</keyword>
<evidence type="ECO:0000256" key="1">
    <source>
        <dbReference type="ARBA" id="ARBA00000085"/>
    </source>
</evidence>
<dbReference type="SUPFAM" id="SSF55785">
    <property type="entry name" value="PYP-like sensor domain (PAS domain)"/>
    <property type="match status" value="1"/>
</dbReference>
<evidence type="ECO:0000313" key="13">
    <source>
        <dbReference type="EMBL" id="AXX90215.1"/>
    </source>
</evidence>
<accession>A0AAD0SSI9</accession>
<evidence type="ECO:0000256" key="9">
    <source>
        <dbReference type="SAM" id="Phobius"/>
    </source>
</evidence>
<dbReference type="SUPFAM" id="SSF47384">
    <property type="entry name" value="Homodimeric domain of signal transducing histidine kinase"/>
    <property type="match status" value="1"/>
</dbReference>
<dbReference type="InterPro" id="IPR000014">
    <property type="entry name" value="PAS"/>
</dbReference>
<dbReference type="RefSeq" id="WP_118886730.1">
    <property type="nucleotide sequence ID" value="NZ_CP032100.1"/>
</dbReference>
<dbReference type="Pfam" id="PF02518">
    <property type="entry name" value="HATPase_c"/>
    <property type="match status" value="1"/>
</dbReference>
<comment type="catalytic activity">
    <reaction evidence="1">
        <text>ATP + protein L-histidine = ADP + protein N-phospho-L-histidine.</text>
        <dbReference type="EC" id="2.7.13.3"/>
    </reaction>
</comment>
<dbReference type="SMART" id="SM00387">
    <property type="entry name" value="HATPase_c"/>
    <property type="match status" value="1"/>
</dbReference>
<dbReference type="InterPro" id="IPR036097">
    <property type="entry name" value="HisK_dim/P_sf"/>
</dbReference>
<dbReference type="SUPFAM" id="SSF55874">
    <property type="entry name" value="ATPase domain of HSP90 chaperone/DNA topoisomerase II/histidine kinase"/>
    <property type="match status" value="1"/>
</dbReference>
<proteinExistence type="predicted"/>
<dbReference type="PANTHER" id="PTHR43065">
    <property type="entry name" value="SENSOR HISTIDINE KINASE"/>
    <property type="match status" value="1"/>
</dbReference>
<dbReference type="PANTHER" id="PTHR43065:SF10">
    <property type="entry name" value="PEROXIDE STRESS-ACTIVATED HISTIDINE KINASE MAK3"/>
    <property type="match status" value="1"/>
</dbReference>
<evidence type="ECO:0000256" key="4">
    <source>
        <dbReference type="ARBA" id="ARBA00022679"/>
    </source>
</evidence>
<keyword evidence="8" id="KW-0902">Two-component regulatory system</keyword>
<evidence type="ECO:0000256" key="8">
    <source>
        <dbReference type="ARBA" id="ARBA00023012"/>
    </source>
</evidence>
<keyword evidence="4" id="KW-0808">Transferase</keyword>
<evidence type="ECO:0000256" key="6">
    <source>
        <dbReference type="ARBA" id="ARBA00022777"/>
    </source>
</evidence>
<dbReference type="EMBL" id="CP032100">
    <property type="protein sequence ID" value="AXX90215.1"/>
    <property type="molecule type" value="Genomic_DNA"/>
</dbReference>